<name>A0A853FC60_9BURK</name>
<proteinExistence type="predicted"/>
<sequence>MSIEIAFDIGGTFTDFAVRIDGSIQTKFLKIPTTSEQPAIAALNGLEELLAENAGRESDVELLLHATTIATNAILERKGAKTALITTRGFRDVLLIGRQKRHETFNLNLSKPPALIKRSHVLEISERISARGEVLVHPDEDEVHSLVQQLKKLDVQSVAVCFLHAYSNPRNELKVAAALKEALPDVDISLSSEVSPRIREYERTNTTVANAYVRPLVRDYVADLKETVGGLGIRSAMHIMQSNGGLVPAEMACQNPIRIVESGPAAGVLMCASMGHTEGIKDILTFDMGGTTAKLGAIDDGQAAVTSSFEVDLIDYKRGSGLPLNVSSVELIEIGAGGGSIAHVEAGVISVGPESASSTPGPACYGRGGREPTVTDANLVLGYIDAEDFNGKAFQLHYDAAYEVIQRHIAEPLRLSVEKSAWAIHTLATNKMERALRNVSIERGRDPRLYTMVAFGGAGPLHAARLARQASIPRLMIPMGAGVGSAIGLLNAPTKLDASRTHAVLLDTQYVEVIQEIFAQLEEQVRNQVEKIGEGLKKFNFSRHAYMRFAGQGFEIKVELDSGTIDDSFVLSARNRFESRYQDIYGAVNPTGSVEVIDWHVSATSANTYPGGEWTHGMGHKTLSDKSSSASASRTRPVYFPETDGFAPCPVYEREQLEPGHFIVGPAVIQERETATVLLPGDRANVSEYGNILIDIEADPCLT</sequence>
<gene>
    <name evidence="4" type="ORF">H0A68_06210</name>
</gene>
<organism evidence="4 5">
    <name type="scientific">Allopusillimonas soli</name>
    <dbReference type="NCBI Taxonomy" id="659016"/>
    <lineage>
        <taxon>Bacteria</taxon>
        <taxon>Pseudomonadati</taxon>
        <taxon>Pseudomonadota</taxon>
        <taxon>Betaproteobacteria</taxon>
        <taxon>Burkholderiales</taxon>
        <taxon>Alcaligenaceae</taxon>
        <taxon>Allopusillimonas</taxon>
    </lineage>
</organism>
<feature type="domain" description="Hydantoinase/oxoprolinase N-terminal" evidence="2">
    <location>
        <begin position="5"/>
        <end position="182"/>
    </location>
</feature>
<dbReference type="GO" id="GO:0006749">
    <property type="term" value="P:glutathione metabolic process"/>
    <property type="evidence" value="ECO:0007669"/>
    <property type="project" value="TreeGrafter"/>
</dbReference>
<evidence type="ECO:0000259" key="3">
    <source>
        <dbReference type="Pfam" id="PF19278"/>
    </source>
</evidence>
<comment type="caution">
    <text evidence="4">The sequence shown here is derived from an EMBL/GenBank/DDBJ whole genome shotgun (WGS) entry which is preliminary data.</text>
</comment>
<dbReference type="PANTHER" id="PTHR11365">
    <property type="entry name" value="5-OXOPROLINASE RELATED"/>
    <property type="match status" value="1"/>
</dbReference>
<dbReference type="AlphaFoldDB" id="A0A853FC60"/>
<evidence type="ECO:0000259" key="2">
    <source>
        <dbReference type="Pfam" id="PF05378"/>
    </source>
</evidence>
<feature type="domain" description="Hydantoinase A/oxoprolinase" evidence="1">
    <location>
        <begin position="203"/>
        <end position="493"/>
    </location>
</feature>
<dbReference type="RefSeq" id="WP_129968436.1">
    <property type="nucleotide sequence ID" value="NZ_JACCEW010000002.1"/>
</dbReference>
<dbReference type="Pfam" id="PF01968">
    <property type="entry name" value="Hydantoinase_A"/>
    <property type="match status" value="1"/>
</dbReference>
<accession>A0A853FC60</accession>
<dbReference type="EMBL" id="JACCEW010000002">
    <property type="protein sequence ID" value="NYT36460.1"/>
    <property type="molecule type" value="Genomic_DNA"/>
</dbReference>
<dbReference type="PANTHER" id="PTHR11365:SF23">
    <property type="entry name" value="HYPOTHETICAL 5-OXOPROLINASE (EUROFUNG)-RELATED"/>
    <property type="match status" value="1"/>
</dbReference>
<evidence type="ECO:0000259" key="1">
    <source>
        <dbReference type="Pfam" id="PF01968"/>
    </source>
</evidence>
<dbReference type="InterPro" id="IPR002821">
    <property type="entry name" value="Hydantoinase_A"/>
</dbReference>
<dbReference type="InterPro" id="IPR008040">
    <property type="entry name" value="Hydant_A_N"/>
</dbReference>
<protein>
    <submittedName>
        <fullName evidence="4">Hydantoinase/oxoprolinase family protein</fullName>
    </submittedName>
</protein>
<dbReference type="Proteomes" id="UP000580517">
    <property type="component" value="Unassembled WGS sequence"/>
</dbReference>
<dbReference type="Pfam" id="PF05378">
    <property type="entry name" value="Hydant_A_N"/>
    <property type="match status" value="1"/>
</dbReference>
<reference evidence="4 5" key="1">
    <citation type="submission" date="2020-07" db="EMBL/GenBank/DDBJ databases">
        <title>Taxonomic revisions and descriptions of new bacterial species based on genomic comparisons in the high-G+C-content subgroup of the family Alcaligenaceae.</title>
        <authorList>
            <person name="Szabo A."/>
            <person name="Felfoldi T."/>
        </authorList>
    </citation>
    <scope>NUCLEOTIDE SEQUENCE [LARGE SCALE GENOMIC DNA]</scope>
    <source>
        <strain evidence="4 5">DSM 25264</strain>
    </source>
</reference>
<dbReference type="Pfam" id="PF19278">
    <property type="entry name" value="Hydant_A_C"/>
    <property type="match status" value="1"/>
</dbReference>
<feature type="domain" description="Acetophenone carboxylase-like C-terminal" evidence="3">
    <location>
        <begin position="509"/>
        <end position="688"/>
    </location>
</feature>
<dbReference type="InterPro" id="IPR045079">
    <property type="entry name" value="Oxoprolinase-like"/>
</dbReference>
<dbReference type="OrthoDB" id="9768323at2"/>
<evidence type="ECO:0000313" key="4">
    <source>
        <dbReference type="EMBL" id="NYT36460.1"/>
    </source>
</evidence>
<dbReference type="InterPro" id="IPR049517">
    <property type="entry name" value="ACX-like_C"/>
</dbReference>
<dbReference type="GO" id="GO:0017168">
    <property type="term" value="F:5-oxoprolinase (ATP-hydrolyzing) activity"/>
    <property type="evidence" value="ECO:0007669"/>
    <property type="project" value="TreeGrafter"/>
</dbReference>
<keyword evidence="5" id="KW-1185">Reference proteome</keyword>
<evidence type="ECO:0000313" key="5">
    <source>
        <dbReference type="Proteomes" id="UP000580517"/>
    </source>
</evidence>
<dbReference type="GO" id="GO:0005829">
    <property type="term" value="C:cytosol"/>
    <property type="evidence" value="ECO:0007669"/>
    <property type="project" value="TreeGrafter"/>
</dbReference>